<keyword evidence="6" id="KW-1185">Reference proteome</keyword>
<evidence type="ECO:0000256" key="1">
    <source>
        <dbReference type="SAM" id="MobiDB-lite"/>
    </source>
</evidence>
<evidence type="ECO:0000313" key="6">
    <source>
        <dbReference type="Proteomes" id="UP000729402"/>
    </source>
</evidence>
<dbReference type="PANTHER" id="PTHR33512">
    <property type="entry name" value="PROTEIN, PUTATIVE (DUF1191)-RELATED"/>
    <property type="match status" value="1"/>
</dbReference>
<dbReference type="EMBL" id="JAAALK010000080">
    <property type="protein sequence ID" value="KAG8093509.1"/>
    <property type="molecule type" value="Genomic_DNA"/>
</dbReference>
<evidence type="ECO:0000259" key="3">
    <source>
        <dbReference type="Pfam" id="PF11331"/>
    </source>
</evidence>
<dbReference type="Pfam" id="PF06697">
    <property type="entry name" value="DUF1191"/>
    <property type="match status" value="1"/>
</dbReference>
<keyword evidence="2" id="KW-0472">Membrane</keyword>
<feature type="domain" description="Enhanced disease resistance 4-like N-terminal" evidence="4">
    <location>
        <begin position="432"/>
        <end position="465"/>
    </location>
</feature>
<feature type="region of interest" description="Disordered" evidence="1">
    <location>
        <begin position="703"/>
        <end position="730"/>
    </location>
</feature>
<feature type="domain" description="Probable zinc-ribbon" evidence="3">
    <location>
        <begin position="1129"/>
        <end position="1171"/>
    </location>
</feature>
<feature type="region of interest" description="Disordered" evidence="1">
    <location>
        <begin position="954"/>
        <end position="973"/>
    </location>
</feature>
<evidence type="ECO:0000313" key="5">
    <source>
        <dbReference type="EMBL" id="KAG8093509.1"/>
    </source>
</evidence>
<organism evidence="5 6">
    <name type="scientific">Zizania palustris</name>
    <name type="common">Northern wild rice</name>
    <dbReference type="NCBI Taxonomy" id="103762"/>
    <lineage>
        <taxon>Eukaryota</taxon>
        <taxon>Viridiplantae</taxon>
        <taxon>Streptophyta</taxon>
        <taxon>Embryophyta</taxon>
        <taxon>Tracheophyta</taxon>
        <taxon>Spermatophyta</taxon>
        <taxon>Magnoliopsida</taxon>
        <taxon>Liliopsida</taxon>
        <taxon>Poales</taxon>
        <taxon>Poaceae</taxon>
        <taxon>BOP clade</taxon>
        <taxon>Oryzoideae</taxon>
        <taxon>Oryzeae</taxon>
        <taxon>Zizaniinae</taxon>
        <taxon>Zizania</taxon>
    </lineage>
</organism>
<feature type="compositionally biased region" description="Low complexity" evidence="1">
    <location>
        <begin position="958"/>
        <end position="967"/>
    </location>
</feature>
<accession>A0A8J6BRY1</accession>
<feature type="transmembrane region" description="Helical" evidence="2">
    <location>
        <begin position="306"/>
        <end position="330"/>
    </location>
</feature>
<feature type="compositionally biased region" description="Polar residues" evidence="1">
    <location>
        <begin position="473"/>
        <end position="491"/>
    </location>
</feature>
<gene>
    <name evidence="5" type="ORF">GUJ93_ZPchr0012g19826</name>
</gene>
<name>A0A8J6BRY1_ZIZPA</name>
<feature type="transmembrane region" description="Helical" evidence="2">
    <location>
        <begin position="54"/>
        <end position="78"/>
    </location>
</feature>
<dbReference type="PANTHER" id="PTHR33512:SF14">
    <property type="entry name" value="EXPRESSED PROTEIN"/>
    <property type="match status" value="1"/>
</dbReference>
<evidence type="ECO:0000256" key="2">
    <source>
        <dbReference type="SAM" id="Phobius"/>
    </source>
</evidence>
<reference evidence="5" key="1">
    <citation type="journal article" date="2021" name="bioRxiv">
        <title>Whole Genome Assembly and Annotation of Northern Wild Rice, Zizania palustris L., Supports a Whole Genome Duplication in the Zizania Genus.</title>
        <authorList>
            <person name="Haas M."/>
            <person name="Kono T."/>
            <person name="Macchietto M."/>
            <person name="Millas R."/>
            <person name="McGilp L."/>
            <person name="Shao M."/>
            <person name="Duquette J."/>
            <person name="Hirsch C.N."/>
            <person name="Kimball J."/>
        </authorList>
    </citation>
    <scope>NUCLEOTIDE SEQUENCE</scope>
    <source>
        <tissue evidence="5">Fresh leaf tissue</tissue>
    </source>
</reference>
<dbReference type="GO" id="GO:0016020">
    <property type="term" value="C:membrane"/>
    <property type="evidence" value="ECO:0007669"/>
    <property type="project" value="TreeGrafter"/>
</dbReference>
<dbReference type="Pfam" id="PF22910">
    <property type="entry name" value="EDR4-like_1st"/>
    <property type="match status" value="1"/>
</dbReference>
<reference evidence="5" key="2">
    <citation type="submission" date="2021-02" db="EMBL/GenBank/DDBJ databases">
        <authorList>
            <person name="Kimball J.A."/>
            <person name="Haas M.W."/>
            <person name="Macchietto M."/>
            <person name="Kono T."/>
            <person name="Duquette J."/>
            <person name="Shao M."/>
        </authorList>
    </citation>
    <scope>NUCLEOTIDE SEQUENCE</scope>
    <source>
        <tissue evidence="5">Fresh leaf tissue</tissue>
    </source>
</reference>
<proteinExistence type="predicted"/>
<dbReference type="Pfam" id="PF11331">
    <property type="entry name" value="Zn_ribbon_12"/>
    <property type="match status" value="1"/>
</dbReference>
<feature type="compositionally biased region" description="Basic and acidic residues" evidence="1">
    <location>
        <begin position="719"/>
        <end position="730"/>
    </location>
</feature>
<dbReference type="Proteomes" id="UP000729402">
    <property type="component" value="Unassembled WGS sequence"/>
</dbReference>
<dbReference type="InterPro" id="IPR055126">
    <property type="entry name" value="EDR4-like_N"/>
</dbReference>
<evidence type="ECO:0000259" key="4">
    <source>
        <dbReference type="Pfam" id="PF22910"/>
    </source>
</evidence>
<comment type="caution">
    <text evidence="5">The sequence shown here is derived from an EMBL/GenBank/DDBJ whole genome shotgun (WGS) entry which is preliminary data.</text>
</comment>
<dbReference type="OrthoDB" id="638006at2759"/>
<protein>
    <recommendedName>
        <fullName evidence="7">Zinc-ribbon domain-containing protein</fullName>
    </recommendedName>
</protein>
<keyword evidence="2" id="KW-0812">Transmembrane</keyword>
<evidence type="ECO:0008006" key="7">
    <source>
        <dbReference type="Google" id="ProtNLM"/>
    </source>
</evidence>
<keyword evidence="2" id="KW-1133">Transmembrane helix</keyword>
<feature type="region of interest" description="Disordered" evidence="1">
    <location>
        <begin position="473"/>
        <end position="543"/>
    </location>
</feature>
<sequence>MPSLAEGPGIFRSKSRPCFPELRERDSGMRVRRSHRWGGGDPERVFLSSGLLHAWIPAGAAVPMGFLVCVCLLQLLFLGSSRVAAQATSPARVLDATLQDYAYRAFVRPHTGIVYNATVPGNLTGVAVSAVRLRSGSLRRKGFSDYFEFSVPTGVIVQPYVERVVVVYHNLGNWSDYHYPLPGYTYLAPVLGLLVYDAANLSAVGLQELSIVASGSPISIDFSNVREVMAGSPAPRCVWFDLDGKPQFRDLEANNVCSTYRRGHFSIVVNSSEIAPSPAHPHPVIVTPPIATDGGRSKSSSKGWKIAVSVVGSVIALAMLASLLMCLVRYKRDKKLQLMERNAEVGETLRMAQVGQGQAPLAFGTRTQPVIESEHAICDVLLARWIPYWTSSLGRGGKDDPLLRDQFQRICARKIAAPDICSSNTISMEAHKVRFVRCPGCLQLLVEYPSIPVYQCGGCGAVLRAKNRVASTVSTNTESGEQKGFSNNSLGDPQDNKLICTESPDDQKIAPSSDAQSSGAPEKITFASEERTMSASKNVDSSERVDMECSLVGGNITNSDVRIGDINNEDEGAVSNSSPGSMRKIENVGTHGNVNNEKGFITHDWSISNEVCTTPSMFDVDLGAGSNSNLTGEVESLVEGKCTLSNNNVICQEIVAGCQPDGEIESRSNNVNYQEIVAGCQPDGETESRSNNVNCQEIVPGCQQDDVTESKPNSFSAGTKDRSQPREGLHHVESHEDLIEELVRSLSLSDDEQDFVDIADNSELNDDLRSQMSSCRFSSGNKTNDALRTDPHGQLIEELETSYSDAEEPLDQNAMVTHNEIVENVSLDDDGKQKHILDMGAANSYEESIPPLDDAHIKPGQNFQQHELAAVSVQENEEGHLEEINVANHAEVDSGTVPVQSNLLTKSFCAVMPPSCDKTTEEESKTYVGRKLFQGLSLDSQEFRSIQNFIESQMDGTSSSLSSGSPSHVGMEHKKSNKINKIDHLERLKTMEDLRDQLNRLCSQKGLSDRYKSKGFERLQKQSSYKHIEHHPCGFDEDSMLSSGTIDPYYDHEKPPKYQPPVPFSPTRSCCHYGHRQPHIPYNCSAWEFNSYYQSSYAGSTILEHESLSSSYKEQKRAVRKHILRSLSGASPFTICNGCFNLVQVPSDIYVSKRKVAKFQCGRCSKALALSFPATHSEDAKFSEEVNQKPSKHVHSRVVNMEGADSFSAKCSRGDPMSISTEECGASFSRSFSGRTRPSIDASGSGKKVSGLALHRLMGYDSASQLLRHSRVFDDGYDSFESMVPVSKRVSRRKNL</sequence>
<dbReference type="InterPro" id="IPR010605">
    <property type="entry name" value="DUF1191"/>
</dbReference>
<dbReference type="InterPro" id="IPR021480">
    <property type="entry name" value="Zinc_ribbon_12"/>
</dbReference>